<feature type="transmembrane region" description="Helical" evidence="11">
    <location>
        <begin position="90"/>
        <end position="111"/>
    </location>
</feature>
<dbReference type="EMBL" id="SHKL01000001">
    <property type="protein sequence ID" value="RZT86906.1"/>
    <property type="molecule type" value="Genomic_DNA"/>
</dbReference>
<protein>
    <recommendedName>
        <fullName evidence="11">NADH-quinone oxidoreductase subunit A</fullName>
        <ecNumber evidence="11">7.1.1.-</ecNumber>
    </recommendedName>
    <alternativeName>
        <fullName evidence="11">NADH dehydrogenase I subunit A</fullName>
    </alternativeName>
    <alternativeName>
        <fullName evidence="11">NDH-1 subunit A</fullName>
    </alternativeName>
    <alternativeName>
        <fullName evidence="11">NUO1</fullName>
    </alternativeName>
</protein>
<comment type="caution">
    <text evidence="11">Lacks conserved residue(s) required for the propagation of feature annotation.</text>
</comment>
<proteinExistence type="inferred from homology"/>
<evidence type="ECO:0000313" key="14">
    <source>
        <dbReference type="Proteomes" id="UP000291591"/>
    </source>
</evidence>
<comment type="catalytic activity">
    <reaction evidence="11 12">
        <text>a quinone + NADH + 5 H(+)(in) = a quinol + NAD(+) + 4 H(+)(out)</text>
        <dbReference type="Rhea" id="RHEA:57888"/>
        <dbReference type="ChEBI" id="CHEBI:15378"/>
        <dbReference type="ChEBI" id="CHEBI:24646"/>
        <dbReference type="ChEBI" id="CHEBI:57540"/>
        <dbReference type="ChEBI" id="CHEBI:57945"/>
        <dbReference type="ChEBI" id="CHEBI:132124"/>
    </reaction>
</comment>
<evidence type="ECO:0000256" key="7">
    <source>
        <dbReference type="ARBA" id="ARBA00022967"/>
    </source>
</evidence>
<comment type="subunit">
    <text evidence="11">NDH-1 is composed of 14 different subunits. Subunits NuoA, H, J, K, L, M, N constitute the membrane sector of the complex.</text>
</comment>
<evidence type="ECO:0000313" key="13">
    <source>
        <dbReference type="EMBL" id="RZT86906.1"/>
    </source>
</evidence>
<evidence type="ECO:0000256" key="8">
    <source>
        <dbReference type="ARBA" id="ARBA00022989"/>
    </source>
</evidence>
<evidence type="ECO:0000256" key="1">
    <source>
        <dbReference type="ARBA" id="ARBA00004141"/>
    </source>
</evidence>
<dbReference type="Gene3D" id="1.20.58.1610">
    <property type="entry name" value="NADH:ubiquinone/plastoquinone oxidoreductase, chain 3"/>
    <property type="match status" value="1"/>
</dbReference>
<dbReference type="GO" id="GO:0050136">
    <property type="term" value="F:NADH dehydrogenase (quinone) (non-electrogenic) activity"/>
    <property type="evidence" value="ECO:0007669"/>
    <property type="project" value="UniProtKB-UniRule"/>
</dbReference>
<dbReference type="AlphaFoldDB" id="A0A4Q7UY95"/>
<keyword evidence="4 11" id="KW-1003">Cell membrane</keyword>
<dbReference type="GO" id="GO:0005886">
    <property type="term" value="C:plasma membrane"/>
    <property type="evidence" value="ECO:0007669"/>
    <property type="project" value="UniProtKB-SubCell"/>
</dbReference>
<keyword evidence="3 11" id="KW-0813">Transport</keyword>
<dbReference type="NCBIfam" id="NF005922">
    <property type="entry name" value="PRK07928.1"/>
    <property type="match status" value="1"/>
</dbReference>
<dbReference type="GO" id="GO:0048038">
    <property type="term" value="F:quinone binding"/>
    <property type="evidence" value="ECO:0007669"/>
    <property type="project" value="UniProtKB-KW"/>
</dbReference>
<feature type="transmembrane region" description="Helical" evidence="11">
    <location>
        <begin position="62"/>
        <end position="83"/>
    </location>
</feature>
<gene>
    <name evidence="11" type="primary">nuoA</name>
    <name evidence="13" type="ORF">EV383_3805</name>
</gene>
<dbReference type="GO" id="GO:0008137">
    <property type="term" value="F:NADH dehydrogenase (ubiquinone) activity"/>
    <property type="evidence" value="ECO:0007669"/>
    <property type="project" value="InterPro"/>
</dbReference>
<evidence type="ECO:0000256" key="12">
    <source>
        <dbReference type="RuleBase" id="RU003639"/>
    </source>
</evidence>
<dbReference type="InterPro" id="IPR023043">
    <property type="entry name" value="NAD(P)H_OxRDtase_bac/plastid"/>
</dbReference>
<evidence type="ECO:0000256" key="5">
    <source>
        <dbReference type="ARBA" id="ARBA00022692"/>
    </source>
</evidence>
<evidence type="ECO:0000256" key="3">
    <source>
        <dbReference type="ARBA" id="ARBA00022448"/>
    </source>
</evidence>
<comment type="similarity">
    <text evidence="2 11 12">Belongs to the complex I subunit 3 family.</text>
</comment>
<sequence>MLDSYLPLVLLFTLAALFALGSAAAAPLIGPRRYNAAKLDAYECGIEPSPAPAAGGGRIPVAFYRFALLFIIFDIEMIFLYPYAVVSDQLGLFGFAAITIFIATIGFAYAYEWSRGGLEWD</sequence>
<reference evidence="13 14" key="1">
    <citation type="submission" date="2019-02" db="EMBL/GenBank/DDBJ databases">
        <title>Sequencing the genomes of 1000 actinobacteria strains.</title>
        <authorList>
            <person name="Klenk H.-P."/>
        </authorList>
    </citation>
    <scope>NUCLEOTIDE SEQUENCE [LARGE SCALE GENOMIC DNA]</scope>
    <source>
        <strain evidence="13 14">DSM 45779</strain>
    </source>
</reference>
<evidence type="ECO:0000256" key="2">
    <source>
        <dbReference type="ARBA" id="ARBA00008472"/>
    </source>
</evidence>
<keyword evidence="5 11" id="KW-0812">Transmembrane</keyword>
<keyword evidence="10 11" id="KW-0472">Membrane</keyword>
<keyword evidence="8 11" id="KW-1133">Transmembrane helix</keyword>
<accession>A0A4Q7UY95</accession>
<dbReference type="PANTHER" id="PTHR11058">
    <property type="entry name" value="NADH-UBIQUINONE OXIDOREDUCTASE CHAIN 3"/>
    <property type="match status" value="1"/>
</dbReference>
<dbReference type="Pfam" id="PF00507">
    <property type="entry name" value="Oxidored_q4"/>
    <property type="match status" value="1"/>
</dbReference>
<comment type="subcellular location">
    <subcellularLocation>
        <location evidence="11 12">Cell membrane</location>
        <topology evidence="11 12">Multi-pass membrane protein</topology>
    </subcellularLocation>
    <subcellularLocation>
        <location evidence="1">Membrane</location>
        <topology evidence="1">Multi-pass membrane protein</topology>
    </subcellularLocation>
</comment>
<evidence type="ECO:0000256" key="6">
    <source>
        <dbReference type="ARBA" id="ARBA00022719"/>
    </source>
</evidence>
<comment type="caution">
    <text evidence="13">The sequence shown here is derived from an EMBL/GenBank/DDBJ whole genome shotgun (WGS) entry which is preliminary data.</text>
</comment>
<keyword evidence="9 11" id="KW-0520">NAD</keyword>
<dbReference type="GO" id="GO:0030964">
    <property type="term" value="C:NADH dehydrogenase complex"/>
    <property type="evidence" value="ECO:0007669"/>
    <property type="project" value="TreeGrafter"/>
</dbReference>
<evidence type="ECO:0000256" key="4">
    <source>
        <dbReference type="ARBA" id="ARBA00022475"/>
    </source>
</evidence>
<keyword evidence="14" id="KW-1185">Reference proteome</keyword>
<dbReference type="InterPro" id="IPR038430">
    <property type="entry name" value="NDAH_ubi_oxred_su3_sf"/>
</dbReference>
<dbReference type="EC" id="7.1.1.-" evidence="11"/>
<dbReference type="OrthoDB" id="9791970at2"/>
<evidence type="ECO:0000256" key="10">
    <source>
        <dbReference type="ARBA" id="ARBA00023136"/>
    </source>
</evidence>
<organism evidence="13 14">
    <name type="scientific">Pseudonocardia sediminis</name>
    <dbReference type="NCBI Taxonomy" id="1397368"/>
    <lineage>
        <taxon>Bacteria</taxon>
        <taxon>Bacillati</taxon>
        <taxon>Actinomycetota</taxon>
        <taxon>Actinomycetes</taxon>
        <taxon>Pseudonocardiales</taxon>
        <taxon>Pseudonocardiaceae</taxon>
        <taxon>Pseudonocardia</taxon>
    </lineage>
</organism>
<name>A0A4Q7UY95_PSEST</name>
<evidence type="ECO:0000256" key="9">
    <source>
        <dbReference type="ARBA" id="ARBA00023027"/>
    </source>
</evidence>
<keyword evidence="7 11" id="KW-1278">Translocase</keyword>
<dbReference type="RefSeq" id="WP_130291124.1">
    <property type="nucleotide sequence ID" value="NZ_SHKL01000001.1"/>
</dbReference>
<dbReference type="Proteomes" id="UP000291591">
    <property type="component" value="Unassembled WGS sequence"/>
</dbReference>
<keyword evidence="6 11" id="KW-0874">Quinone</keyword>
<evidence type="ECO:0000256" key="11">
    <source>
        <dbReference type="HAMAP-Rule" id="MF_01394"/>
    </source>
</evidence>
<dbReference type="PANTHER" id="PTHR11058:SF22">
    <property type="entry name" value="NADH-QUINONE OXIDOREDUCTASE SUBUNIT A"/>
    <property type="match status" value="1"/>
</dbReference>
<comment type="function">
    <text evidence="11">NDH-1 shuttles electrons from NADH, via FMN and iron-sulfur (Fe-S) centers, to quinones in the respiratory chain. The immediate electron acceptor for the enzyme in this species is believed to be a menaquinone. Couples the redox reaction to proton translocation (for every two electrons transferred, four hydrogen ions are translocated across the cytoplasmic membrane), and thus conserves the redox energy in a proton gradient.</text>
</comment>
<dbReference type="InterPro" id="IPR000440">
    <property type="entry name" value="NADH_UbQ/plastoQ_OxRdtase_su3"/>
</dbReference>
<dbReference type="HAMAP" id="MF_01394">
    <property type="entry name" value="NDH1_NuoA"/>
    <property type="match status" value="1"/>
</dbReference>